<gene>
    <name evidence="1" type="ORF">PPSIR1_40410</name>
</gene>
<sequence length="109" mass="12060">MLICESRRVTQGLEERDFTRPKASDLVDSLTTVLGSGAAQLALTRAVREAKLRSEIGAELQEQLAHLDLEELIVLSETMTRQRGLVSVLARSFAIRAHSYAAIERTEHG</sequence>
<protein>
    <submittedName>
        <fullName evidence="1">Uncharacterized protein</fullName>
    </submittedName>
</protein>
<name>A6FYL2_9BACT</name>
<keyword evidence="2" id="KW-1185">Reference proteome</keyword>
<dbReference type="AlphaFoldDB" id="A6FYL2"/>
<organism evidence="1 2">
    <name type="scientific">Plesiocystis pacifica SIR-1</name>
    <dbReference type="NCBI Taxonomy" id="391625"/>
    <lineage>
        <taxon>Bacteria</taxon>
        <taxon>Pseudomonadati</taxon>
        <taxon>Myxococcota</taxon>
        <taxon>Polyangia</taxon>
        <taxon>Nannocystales</taxon>
        <taxon>Nannocystaceae</taxon>
        <taxon>Plesiocystis</taxon>
    </lineage>
</organism>
<comment type="caution">
    <text evidence="1">The sequence shown here is derived from an EMBL/GenBank/DDBJ whole genome shotgun (WGS) entry which is preliminary data.</text>
</comment>
<evidence type="ECO:0000313" key="1">
    <source>
        <dbReference type="EMBL" id="EDM81284.1"/>
    </source>
</evidence>
<dbReference type="EMBL" id="ABCS01000004">
    <property type="protein sequence ID" value="EDM81284.1"/>
    <property type="molecule type" value="Genomic_DNA"/>
</dbReference>
<dbReference type="Proteomes" id="UP000005801">
    <property type="component" value="Unassembled WGS sequence"/>
</dbReference>
<evidence type="ECO:0000313" key="2">
    <source>
        <dbReference type="Proteomes" id="UP000005801"/>
    </source>
</evidence>
<proteinExistence type="predicted"/>
<accession>A6FYL2</accession>
<dbReference type="RefSeq" id="WP_006969561.1">
    <property type="nucleotide sequence ID" value="NZ_ABCS01000004.1"/>
</dbReference>
<reference evidence="1 2" key="1">
    <citation type="submission" date="2007-06" db="EMBL/GenBank/DDBJ databases">
        <authorList>
            <person name="Shimkets L."/>
            <person name="Ferriera S."/>
            <person name="Johnson J."/>
            <person name="Kravitz S."/>
            <person name="Beeson K."/>
            <person name="Sutton G."/>
            <person name="Rogers Y.-H."/>
            <person name="Friedman R."/>
            <person name="Frazier M."/>
            <person name="Venter J.C."/>
        </authorList>
    </citation>
    <scope>NUCLEOTIDE SEQUENCE [LARGE SCALE GENOMIC DNA]</scope>
    <source>
        <strain evidence="1 2">SIR-1</strain>
    </source>
</reference>